<keyword evidence="1" id="KW-0732">Signal</keyword>
<proteinExistence type="predicted"/>
<evidence type="ECO:0000256" key="1">
    <source>
        <dbReference type="SAM" id="SignalP"/>
    </source>
</evidence>
<feature type="signal peptide" evidence="1">
    <location>
        <begin position="1"/>
        <end position="21"/>
    </location>
</feature>
<dbReference type="PIRSF" id="PIRSF028687">
    <property type="entry name" value="UCP028687"/>
    <property type="match status" value="1"/>
</dbReference>
<organism evidence="2 3">
    <name type="scientific">Catenovulum adriaticum</name>
    <dbReference type="NCBI Taxonomy" id="2984846"/>
    <lineage>
        <taxon>Bacteria</taxon>
        <taxon>Pseudomonadati</taxon>
        <taxon>Pseudomonadota</taxon>
        <taxon>Gammaproteobacteria</taxon>
        <taxon>Alteromonadales</taxon>
        <taxon>Alteromonadaceae</taxon>
        <taxon>Catenovulum</taxon>
    </lineage>
</organism>
<keyword evidence="3" id="KW-1185">Reference proteome</keyword>
<sequence length="156" mass="17896">MKVIFKLFIVSLFLTACQTNSDLVQLHKYNEWEYQLPEEDYIVTATGYAPINSQTGSDKTVKMIKAIKVSKLDAYRDLSEKVHGYQLSGKVSVRDLVMGDEQIRASVQGVIKGARLIKSYPLDDVYVTELELNLRDLYRVRAFTNGQTRIIDSKYY</sequence>
<gene>
    <name evidence="2" type="ORF">OLW01_09630</name>
</gene>
<dbReference type="EMBL" id="CP109965">
    <property type="protein sequence ID" value="WAJ69435.1"/>
    <property type="molecule type" value="Genomic_DNA"/>
</dbReference>
<dbReference type="InterPro" id="IPR007293">
    <property type="entry name" value="FlgP"/>
</dbReference>
<dbReference type="Proteomes" id="UP001163726">
    <property type="component" value="Chromosome"/>
</dbReference>
<dbReference type="PROSITE" id="PS51257">
    <property type="entry name" value="PROKAR_LIPOPROTEIN"/>
    <property type="match status" value="1"/>
</dbReference>
<dbReference type="RefSeq" id="WP_268073658.1">
    <property type="nucleotide sequence ID" value="NZ_CP109965.1"/>
</dbReference>
<protein>
    <submittedName>
        <fullName evidence="2">LPP20 family lipoprotein</fullName>
    </submittedName>
</protein>
<evidence type="ECO:0000313" key="2">
    <source>
        <dbReference type="EMBL" id="WAJ69435.1"/>
    </source>
</evidence>
<keyword evidence="2" id="KW-0449">Lipoprotein</keyword>
<evidence type="ECO:0000313" key="3">
    <source>
        <dbReference type="Proteomes" id="UP001163726"/>
    </source>
</evidence>
<feature type="chain" id="PRO_5046447697" evidence="1">
    <location>
        <begin position="22"/>
        <end position="156"/>
    </location>
</feature>
<reference evidence="2" key="1">
    <citation type="submission" date="2022-10" db="EMBL/GenBank/DDBJ databases">
        <title>Catenovulum adriacola sp. nov. isolated in the Harbour of Susak.</title>
        <authorList>
            <person name="Schoch T."/>
            <person name="Reich S.J."/>
            <person name="Stoeferle S."/>
            <person name="Flaiz M."/>
            <person name="Kazda M."/>
            <person name="Riedel C.U."/>
            <person name="Duerre P."/>
        </authorList>
    </citation>
    <scope>NUCLEOTIDE SEQUENCE</scope>
    <source>
        <strain evidence="2">TS8</strain>
    </source>
</reference>
<accession>A0ABY7AJC0</accession>
<name>A0ABY7AJC0_9ALTE</name>